<dbReference type="SMART" id="SM00409">
    <property type="entry name" value="IG"/>
    <property type="match status" value="2"/>
</dbReference>
<dbReference type="InterPro" id="IPR036179">
    <property type="entry name" value="Ig-like_dom_sf"/>
</dbReference>
<dbReference type="SMART" id="SM00408">
    <property type="entry name" value="IGc2"/>
    <property type="match status" value="1"/>
</dbReference>
<dbReference type="Pfam" id="PF07686">
    <property type="entry name" value="V-set"/>
    <property type="match status" value="1"/>
</dbReference>
<dbReference type="InterPro" id="IPR003599">
    <property type="entry name" value="Ig_sub"/>
</dbReference>
<reference evidence="8" key="1">
    <citation type="journal article" date="2023" name="Mol. Biol. Evol.">
        <title>Third-Generation Sequencing Reveals the Adaptive Role of the Epigenome in Three Deep-Sea Polychaetes.</title>
        <authorList>
            <person name="Perez M."/>
            <person name="Aroh O."/>
            <person name="Sun Y."/>
            <person name="Lan Y."/>
            <person name="Juniper S.K."/>
            <person name="Young C.R."/>
            <person name="Angers B."/>
            <person name="Qian P.Y."/>
        </authorList>
    </citation>
    <scope>NUCLEOTIDE SEQUENCE</scope>
    <source>
        <strain evidence="8">P08H-3</strain>
    </source>
</reference>
<sequence>MNLYSLYRDQLPGERRQFNDKHRFPRKRYLLTMITEGQRYVLSEGESVILLCDFHAQHYNLFDYPVLWRKSQHDEELQVNIMGNLNAPFVTTKRFQVNFSQDPPMHRLELFITDVVPEDSGNYSCEVRGPASVILSTVTHYVFVRAPVESLALTAANYSGELGLTQDDNKHSRKITMIENTLNPLRCTARGGYPAPELSIKLGKEDITKQFRHSCTPVLTGEPGLRVITYTTELWTDSFIPSAEDDGAKLRCTAAVTGLKANTTAIKLDVHYSPKIICHSLAVYEWERNAVLRCEVWSKPDITTLFWIIDANGTTLSVGEVINEFWILILDKDENYLQTQLFMRQARPENFRTYTIVAENSVAASSKNVELYRKQKPTPQKPRKDKNVRNPSKQSGDGRYSNGYVTFSGTGTIRGTMENFLPALVVLIPTILR</sequence>
<feature type="domain" description="Ig-like" evidence="7">
    <location>
        <begin position="25"/>
        <end position="136"/>
    </location>
</feature>
<evidence type="ECO:0000256" key="4">
    <source>
        <dbReference type="ARBA" id="ARBA00023180"/>
    </source>
</evidence>
<dbReference type="PROSITE" id="PS50835">
    <property type="entry name" value="IG_LIKE"/>
    <property type="match status" value="2"/>
</dbReference>
<dbReference type="SUPFAM" id="SSF48726">
    <property type="entry name" value="Immunoglobulin"/>
    <property type="match status" value="3"/>
</dbReference>
<dbReference type="AlphaFoldDB" id="A0AAD9JX81"/>
<keyword evidence="2" id="KW-0472">Membrane</keyword>
<dbReference type="Gene3D" id="2.60.40.10">
    <property type="entry name" value="Immunoglobulins"/>
    <property type="match status" value="3"/>
</dbReference>
<keyword evidence="5" id="KW-0393">Immunoglobulin domain</keyword>
<comment type="caution">
    <text evidence="8">The sequence shown here is derived from an EMBL/GenBank/DDBJ whole genome shotgun (WGS) entry which is preliminary data.</text>
</comment>
<feature type="domain" description="Ig-like" evidence="7">
    <location>
        <begin position="274"/>
        <end position="370"/>
    </location>
</feature>
<dbReference type="InterPro" id="IPR003598">
    <property type="entry name" value="Ig_sub2"/>
</dbReference>
<evidence type="ECO:0000256" key="5">
    <source>
        <dbReference type="ARBA" id="ARBA00023319"/>
    </source>
</evidence>
<dbReference type="PANTHER" id="PTHR11640:SF31">
    <property type="entry name" value="IRREGULAR CHIASM C-ROUGHEST PROTEIN-RELATED"/>
    <property type="match status" value="1"/>
</dbReference>
<keyword evidence="3" id="KW-1015">Disulfide bond</keyword>
<evidence type="ECO:0000313" key="8">
    <source>
        <dbReference type="EMBL" id="KAK2160954.1"/>
    </source>
</evidence>
<evidence type="ECO:0000256" key="2">
    <source>
        <dbReference type="ARBA" id="ARBA00023136"/>
    </source>
</evidence>
<keyword evidence="9" id="KW-1185">Reference proteome</keyword>
<accession>A0AAD9JX81</accession>
<dbReference type="GO" id="GO:0005886">
    <property type="term" value="C:plasma membrane"/>
    <property type="evidence" value="ECO:0007669"/>
    <property type="project" value="TreeGrafter"/>
</dbReference>
<dbReference type="InterPro" id="IPR051275">
    <property type="entry name" value="Cell_adhesion_signaling"/>
</dbReference>
<evidence type="ECO:0000256" key="3">
    <source>
        <dbReference type="ARBA" id="ARBA00023157"/>
    </source>
</evidence>
<comment type="subcellular location">
    <subcellularLocation>
        <location evidence="1">Membrane</location>
        <topology evidence="1">Single-pass type I membrane protein</topology>
    </subcellularLocation>
</comment>
<feature type="region of interest" description="Disordered" evidence="6">
    <location>
        <begin position="369"/>
        <end position="403"/>
    </location>
</feature>
<evidence type="ECO:0000256" key="1">
    <source>
        <dbReference type="ARBA" id="ARBA00004479"/>
    </source>
</evidence>
<proteinExistence type="predicted"/>
<organism evidence="8 9">
    <name type="scientific">Paralvinella palmiformis</name>
    <dbReference type="NCBI Taxonomy" id="53620"/>
    <lineage>
        <taxon>Eukaryota</taxon>
        <taxon>Metazoa</taxon>
        <taxon>Spiralia</taxon>
        <taxon>Lophotrochozoa</taxon>
        <taxon>Annelida</taxon>
        <taxon>Polychaeta</taxon>
        <taxon>Sedentaria</taxon>
        <taxon>Canalipalpata</taxon>
        <taxon>Terebellida</taxon>
        <taxon>Terebelliformia</taxon>
        <taxon>Alvinellidae</taxon>
        <taxon>Paralvinella</taxon>
    </lineage>
</organism>
<evidence type="ECO:0000259" key="7">
    <source>
        <dbReference type="PROSITE" id="PS50835"/>
    </source>
</evidence>
<evidence type="ECO:0000313" key="9">
    <source>
        <dbReference type="Proteomes" id="UP001208570"/>
    </source>
</evidence>
<dbReference type="InterPro" id="IPR013783">
    <property type="entry name" value="Ig-like_fold"/>
</dbReference>
<dbReference type="EMBL" id="JAODUP010000124">
    <property type="protein sequence ID" value="KAK2160954.1"/>
    <property type="molecule type" value="Genomic_DNA"/>
</dbReference>
<dbReference type="GO" id="GO:0050839">
    <property type="term" value="F:cell adhesion molecule binding"/>
    <property type="evidence" value="ECO:0007669"/>
    <property type="project" value="TreeGrafter"/>
</dbReference>
<gene>
    <name evidence="8" type="ORF">LSH36_124g07015</name>
</gene>
<name>A0AAD9JX81_9ANNE</name>
<keyword evidence="4" id="KW-0325">Glycoprotein</keyword>
<protein>
    <recommendedName>
        <fullName evidence="7">Ig-like domain-containing protein</fullName>
    </recommendedName>
</protein>
<dbReference type="InterPro" id="IPR013106">
    <property type="entry name" value="Ig_V-set"/>
</dbReference>
<dbReference type="PANTHER" id="PTHR11640">
    <property type="entry name" value="NEPHRIN"/>
    <property type="match status" value="1"/>
</dbReference>
<dbReference type="GO" id="GO:0098609">
    <property type="term" value="P:cell-cell adhesion"/>
    <property type="evidence" value="ECO:0007669"/>
    <property type="project" value="TreeGrafter"/>
</dbReference>
<dbReference type="Proteomes" id="UP001208570">
    <property type="component" value="Unassembled WGS sequence"/>
</dbReference>
<evidence type="ECO:0000256" key="6">
    <source>
        <dbReference type="SAM" id="MobiDB-lite"/>
    </source>
</evidence>
<dbReference type="GO" id="GO:0005911">
    <property type="term" value="C:cell-cell junction"/>
    <property type="evidence" value="ECO:0007669"/>
    <property type="project" value="TreeGrafter"/>
</dbReference>
<dbReference type="InterPro" id="IPR007110">
    <property type="entry name" value="Ig-like_dom"/>
</dbReference>